<evidence type="ECO:0000256" key="7">
    <source>
        <dbReference type="ARBA" id="ARBA00023136"/>
    </source>
</evidence>
<dbReference type="CDD" id="cd11043">
    <property type="entry name" value="CYP90-like"/>
    <property type="match status" value="1"/>
</dbReference>
<evidence type="ECO:0000256" key="10">
    <source>
        <dbReference type="ARBA" id="ARBA00060577"/>
    </source>
</evidence>
<keyword evidence="6 13" id="KW-0408">Iron</keyword>
<dbReference type="PANTHER" id="PTHR24286:SF159">
    <property type="entry name" value="CYTOCHROME P450, FAMILY 724, SUBFAMILY A, POLYPEPTIDE 1"/>
    <property type="match status" value="1"/>
</dbReference>
<accession>A0AAV7EC76</accession>
<evidence type="ECO:0000256" key="1">
    <source>
        <dbReference type="ARBA" id="ARBA00004370"/>
    </source>
</evidence>
<organism evidence="16 17">
    <name type="scientific">Aristolochia fimbriata</name>
    <name type="common">White veined hardy Dutchman's pipe vine</name>
    <dbReference type="NCBI Taxonomy" id="158543"/>
    <lineage>
        <taxon>Eukaryota</taxon>
        <taxon>Viridiplantae</taxon>
        <taxon>Streptophyta</taxon>
        <taxon>Embryophyta</taxon>
        <taxon>Tracheophyta</taxon>
        <taxon>Spermatophyta</taxon>
        <taxon>Magnoliopsida</taxon>
        <taxon>Magnoliidae</taxon>
        <taxon>Piperales</taxon>
        <taxon>Aristolochiaceae</taxon>
        <taxon>Aristolochia</taxon>
    </lineage>
</organism>
<feature type="transmembrane region" description="Helical" evidence="15">
    <location>
        <begin position="6"/>
        <end position="27"/>
    </location>
</feature>
<comment type="catalytic activity">
    <reaction evidence="9">
        <text>campesterol + reduced [NADPH--hemoprotein reductase] + O2 = (22S)-22-hydroxycampesterol + oxidized [NADPH--hemoprotein reductase] + H2O + H(+)</text>
        <dbReference type="Rhea" id="RHEA:69835"/>
        <dbReference type="Rhea" id="RHEA-COMP:11964"/>
        <dbReference type="Rhea" id="RHEA-COMP:11965"/>
        <dbReference type="ChEBI" id="CHEBI:15377"/>
        <dbReference type="ChEBI" id="CHEBI:15378"/>
        <dbReference type="ChEBI" id="CHEBI:15379"/>
        <dbReference type="ChEBI" id="CHEBI:28623"/>
        <dbReference type="ChEBI" id="CHEBI:57618"/>
        <dbReference type="ChEBI" id="CHEBI:58210"/>
        <dbReference type="ChEBI" id="CHEBI:72331"/>
    </reaction>
    <physiologicalReaction direction="left-to-right" evidence="9">
        <dbReference type="Rhea" id="RHEA:69836"/>
    </physiologicalReaction>
</comment>
<evidence type="ECO:0000256" key="4">
    <source>
        <dbReference type="ARBA" id="ARBA00022723"/>
    </source>
</evidence>
<evidence type="ECO:0000256" key="3">
    <source>
        <dbReference type="ARBA" id="ARBA00022692"/>
    </source>
</evidence>
<dbReference type="Gene3D" id="1.10.630.10">
    <property type="entry name" value="Cytochrome P450"/>
    <property type="match status" value="1"/>
</dbReference>
<protein>
    <recommendedName>
        <fullName evidence="11">Cytochrome P450 724B1</fullName>
    </recommendedName>
    <alternativeName>
        <fullName evidence="12">(22S)-22-hydroxycampesterol synthase</fullName>
    </alternativeName>
</protein>
<keyword evidence="14" id="KW-0560">Oxidoreductase</keyword>
<name>A0AAV7EC76_ARIFI</name>
<evidence type="ECO:0000256" key="11">
    <source>
        <dbReference type="ARBA" id="ARBA00067336"/>
    </source>
</evidence>
<evidence type="ECO:0000256" key="8">
    <source>
        <dbReference type="ARBA" id="ARBA00037910"/>
    </source>
</evidence>
<evidence type="ECO:0000256" key="5">
    <source>
        <dbReference type="ARBA" id="ARBA00022989"/>
    </source>
</evidence>
<comment type="subcellular location">
    <subcellularLocation>
        <location evidence="1">Membrane</location>
    </subcellularLocation>
</comment>
<dbReference type="FunFam" id="1.10.630.10:FF:000057">
    <property type="entry name" value="Cytochrome P450 724B1"/>
    <property type="match status" value="1"/>
</dbReference>
<proteinExistence type="inferred from homology"/>
<keyword evidence="17" id="KW-1185">Reference proteome</keyword>
<dbReference type="GO" id="GO:0016020">
    <property type="term" value="C:membrane"/>
    <property type="evidence" value="ECO:0007669"/>
    <property type="project" value="UniProtKB-SubCell"/>
</dbReference>
<comment type="pathway">
    <text evidence="10">Steroid biosynthesis.</text>
</comment>
<dbReference type="EMBL" id="JAINDJ010000005">
    <property type="protein sequence ID" value="KAG9446460.1"/>
    <property type="molecule type" value="Genomic_DNA"/>
</dbReference>
<keyword evidence="4 13" id="KW-0479">Metal-binding</keyword>
<comment type="similarity">
    <text evidence="14">Belongs to the cytochrome P450 family.</text>
</comment>
<reference evidence="16 17" key="1">
    <citation type="submission" date="2021-07" db="EMBL/GenBank/DDBJ databases">
        <title>The Aristolochia fimbriata genome: insights into angiosperm evolution, floral development and chemical biosynthesis.</title>
        <authorList>
            <person name="Jiao Y."/>
        </authorList>
    </citation>
    <scope>NUCLEOTIDE SEQUENCE [LARGE SCALE GENOMIC DNA]</scope>
    <source>
        <strain evidence="16">IBCAS-2021</strain>
        <tissue evidence="16">Leaf</tissue>
    </source>
</reference>
<dbReference type="InterPro" id="IPR002401">
    <property type="entry name" value="Cyt_P450_E_grp-I"/>
</dbReference>
<keyword evidence="7 15" id="KW-0472">Membrane</keyword>
<dbReference type="SUPFAM" id="SSF48264">
    <property type="entry name" value="Cytochrome P450"/>
    <property type="match status" value="1"/>
</dbReference>
<gene>
    <name evidence="16" type="ORF">H6P81_012588</name>
</gene>
<comment type="pathway">
    <text evidence="8">Plant hormone biosynthesis; brassinosteroid biosynthesis.</text>
</comment>
<comment type="caution">
    <text evidence="16">The sequence shown here is derived from an EMBL/GenBank/DDBJ whole genome shotgun (WGS) entry which is preliminary data.</text>
</comment>
<keyword evidence="5 15" id="KW-1133">Transmembrane helix</keyword>
<sequence length="471" mass="54024">MGAEIFPFALAFFFGVVLAILFLHVWYQRKELKHAPQGSMGWPLVGETPGFLRPHRSNSIGRFLQEHSSRYGKVFRSHLFGSATIVSCDHELNFFILQNEEKIFECSYPKAIHGVLGKHSMLVVTGEEHKRLRNTILGLTNSWKSEENLRDIDEHAVSVMESWRDRQNIIFCEEARKFTFNVIVKQILSLKPEEPQTAEILQDFLTFMKGLVSFPMYIPGTPYAKAVKARARISSTVEGIVQERRKKEAGSEKCDFLDVLLSSGNLCDKKRVSLVLDLLLGGYETTSLLMTLVVYFLGNCPTALQQLKEEHQMIRRRKKGGEHLSLEDYKQMEFTQNVIHESLRCGNIVKFVHRKALKAVNFKGYELPAGWKVLPIFSTVHLDPSLHDKASEFFPWRWEGQCSSKRFAPFGGGPRMCPGAELAKVETAFFLHHLVLNFRWTIQGEDYPIAYPYVEFQRGLPLRIEHLKNEG</sequence>
<evidence type="ECO:0000313" key="17">
    <source>
        <dbReference type="Proteomes" id="UP000825729"/>
    </source>
</evidence>
<comment type="cofactor">
    <cofactor evidence="13">
        <name>heme</name>
        <dbReference type="ChEBI" id="CHEBI:30413"/>
    </cofactor>
</comment>
<dbReference type="Pfam" id="PF00067">
    <property type="entry name" value="p450"/>
    <property type="match status" value="1"/>
</dbReference>
<dbReference type="AlphaFoldDB" id="A0AAV7EC76"/>
<evidence type="ECO:0000313" key="16">
    <source>
        <dbReference type="EMBL" id="KAG9446460.1"/>
    </source>
</evidence>
<keyword evidence="3 15" id="KW-0812">Transmembrane</keyword>
<evidence type="ECO:0000256" key="12">
    <source>
        <dbReference type="ARBA" id="ARBA00077474"/>
    </source>
</evidence>
<dbReference type="GO" id="GO:0016125">
    <property type="term" value="P:sterol metabolic process"/>
    <property type="evidence" value="ECO:0007669"/>
    <property type="project" value="TreeGrafter"/>
</dbReference>
<dbReference type="GO" id="GO:0016132">
    <property type="term" value="P:brassinosteroid biosynthetic process"/>
    <property type="evidence" value="ECO:0007669"/>
    <property type="project" value="TreeGrafter"/>
</dbReference>
<dbReference type="Proteomes" id="UP000825729">
    <property type="component" value="Unassembled WGS sequence"/>
</dbReference>
<feature type="binding site" description="axial binding residue" evidence="13">
    <location>
        <position position="417"/>
    </location>
    <ligand>
        <name>heme</name>
        <dbReference type="ChEBI" id="CHEBI:30413"/>
    </ligand>
    <ligandPart>
        <name>Fe</name>
        <dbReference type="ChEBI" id="CHEBI:18248"/>
    </ligandPart>
</feature>
<evidence type="ECO:0000256" key="13">
    <source>
        <dbReference type="PIRSR" id="PIRSR602401-1"/>
    </source>
</evidence>
<evidence type="ECO:0000256" key="6">
    <source>
        <dbReference type="ARBA" id="ARBA00023004"/>
    </source>
</evidence>
<evidence type="ECO:0000256" key="2">
    <source>
        <dbReference type="ARBA" id="ARBA00004972"/>
    </source>
</evidence>
<dbReference type="GO" id="GO:0020037">
    <property type="term" value="F:heme binding"/>
    <property type="evidence" value="ECO:0007669"/>
    <property type="project" value="InterPro"/>
</dbReference>
<dbReference type="PANTHER" id="PTHR24286">
    <property type="entry name" value="CYTOCHROME P450 26"/>
    <property type="match status" value="1"/>
</dbReference>
<evidence type="ECO:0000256" key="15">
    <source>
        <dbReference type="SAM" id="Phobius"/>
    </source>
</evidence>
<dbReference type="GO" id="GO:0005506">
    <property type="term" value="F:iron ion binding"/>
    <property type="evidence" value="ECO:0007669"/>
    <property type="project" value="InterPro"/>
</dbReference>
<dbReference type="InterPro" id="IPR036396">
    <property type="entry name" value="Cyt_P450_sf"/>
</dbReference>
<evidence type="ECO:0000256" key="14">
    <source>
        <dbReference type="RuleBase" id="RU000461"/>
    </source>
</evidence>
<dbReference type="GO" id="GO:0004497">
    <property type="term" value="F:monooxygenase activity"/>
    <property type="evidence" value="ECO:0007669"/>
    <property type="project" value="UniProtKB-KW"/>
</dbReference>
<dbReference type="InterPro" id="IPR001128">
    <property type="entry name" value="Cyt_P450"/>
</dbReference>
<dbReference type="InterPro" id="IPR017972">
    <property type="entry name" value="Cyt_P450_CS"/>
</dbReference>
<comment type="pathway">
    <text evidence="2">Hormone biosynthesis.</text>
</comment>
<keyword evidence="13 14" id="KW-0349">Heme</keyword>
<evidence type="ECO:0000256" key="9">
    <source>
        <dbReference type="ARBA" id="ARBA00052777"/>
    </source>
</evidence>
<dbReference type="PROSITE" id="PS00086">
    <property type="entry name" value="CYTOCHROME_P450"/>
    <property type="match status" value="1"/>
</dbReference>
<dbReference type="PRINTS" id="PR00385">
    <property type="entry name" value="P450"/>
</dbReference>
<keyword evidence="14" id="KW-0503">Monooxygenase</keyword>
<dbReference type="GO" id="GO:0016705">
    <property type="term" value="F:oxidoreductase activity, acting on paired donors, with incorporation or reduction of molecular oxygen"/>
    <property type="evidence" value="ECO:0007669"/>
    <property type="project" value="InterPro"/>
</dbReference>
<dbReference type="PRINTS" id="PR00463">
    <property type="entry name" value="EP450I"/>
</dbReference>
<dbReference type="GO" id="GO:0010268">
    <property type="term" value="P:brassinosteroid homeostasis"/>
    <property type="evidence" value="ECO:0007669"/>
    <property type="project" value="TreeGrafter"/>
</dbReference>